<name>A0A4V6A622_STECR</name>
<accession>A0A4V6A622</accession>
<evidence type="ECO:0000313" key="1">
    <source>
        <dbReference type="EMBL" id="TKR93125.1"/>
    </source>
</evidence>
<evidence type="ECO:0000313" key="2">
    <source>
        <dbReference type="Proteomes" id="UP000298663"/>
    </source>
</evidence>
<reference evidence="1 2" key="1">
    <citation type="journal article" date="2015" name="Genome Biol.">
        <title>Comparative genomics of Steinernema reveals deeply conserved gene regulatory networks.</title>
        <authorList>
            <person name="Dillman A.R."/>
            <person name="Macchietto M."/>
            <person name="Porter C.F."/>
            <person name="Rogers A."/>
            <person name="Williams B."/>
            <person name="Antoshechkin I."/>
            <person name="Lee M.M."/>
            <person name="Goodwin Z."/>
            <person name="Lu X."/>
            <person name="Lewis E.E."/>
            <person name="Goodrich-Blair H."/>
            <person name="Stock S.P."/>
            <person name="Adams B.J."/>
            <person name="Sternberg P.W."/>
            <person name="Mortazavi A."/>
        </authorList>
    </citation>
    <scope>NUCLEOTIDE SEQUENCE [LARGE SCALE GENOMIC DNA]</scope>
    <source>
        <strain evidence="1 2">ALL</strain>
    </source>
</reference>
<protein>
    <submittedName>
        <fullName evidence="1">Uncharacterized protein</fullName>
    </submittedName>
</protein>
<comment type="caution">
    <text evidence="1">The sequence shown here is derived from an EMBL/GenBank/DDBJ whole genome shotgun (WGS) entry which is preliminary data.</text>
</comment>
<keyword evidence="2" id="KW-1185">Reference proteome</keyword>
<sequence>MGFVASKAYEVSAKCKEVKAKTQERMQLQMKQFEDTPSNQKMMAELMLIWEKACGTKFGKLYFSDDLRDNVVDEADWCQPLGLHPDCTYGDDDLDNR</sequence>
<dbReference type="EMBL" id="AZBU02000002">
    <property type="protein sequence ID" value="TKR93125.1"/>
    <property type="molecule type" value="Genomic_DNA"/>
</dbReference>
<proteinExistence type="predicted"/>
<gene>
    <name evidence="1" type="ORF">L596_007639</name>
</gene>
<reference evidence="1 2" key="2">
    <citation type="journal article" date="2019" name="G3 (Bethesda)">
        <title>Hybrid Assembly of the Genome of the Entomopathogenic Nematode Steinernema carpocapsae Identifies the X-Chromosome.</title>
        <authorList>
            <person name="Serra L."/>
            <person name="Macchietto M."/>
            <person name="Macias-Munoz A."/>
            <person name="McGill C.J."/>
            <person name="Rodriguez I.M."/>
            <person name="Rodriguez B."/>
            <person name="Murad R."/>
            <person name="Mortazavi A."/>
        </authorList>
    </citation>
    <scope>NUCLEOTIDE SEQUENCE [LARGE SCALE GENOMIC DNA]</scope>
    <source>
        <strain evidence="1 2">ALL</strain>
    </source>
</reference>
<dbReference type="AlphaFoldDB" id="A0A4V6A622"/>
<dbReference type="Proteomes" id="UP000298663">
    <property type="component" value="Unassembled WGS sequence"/>
</dbReference>
<organism evidence="1 2">
    <name type="scientific">Steinernema carpocapsae</name>
    <name type="common">Entomopathogenic nematode</name>
    <dbReference type="NCBI Taxonomy" id="34508"/>
    <lineage>
        <taxon>Eukaryota</taxon>
        <taxon>Metazoa</taxon>
        <taxon>Ecdysozoa</taxon>
        <taxon>Nematoda</taxon>
        <taxon>Chromadorea</taxon>
        <taxon>Rhabditida</taxon>
        <taxon>Tylenchina</taxon>
        <taxon>Panagrolaimomorpha</taxon>
        <taxon>Strongyloidoidea</taxon>
        <taxon>Steinernematidae</taxon>
        <taxon>Steinernema</taxon>
    </lineage>
</organism>